<dbReference type="AlphaFoldDB" id="A0A7X0CBM8"/>
<sequence>MSERNPPLEIPECSTNVDAAGIIHLQHKGTGRTAEAHSEQEAVQQGMLLRILAAYRRPESEIPFTTGDMP</sequence>
<dbReference type="EMBL" id="JACHJB010000004">
    <property type="protein sequence ID" value="MBB6351862.1"/>
    <property type="molecule type" value="Genomic_DNA"/>
</dbReference>
<keyword evidence="2" id="KW-1185">Reference proteome</keyword>
<accession>A0A7X0CBM8</accession>
<protein>
    <submittedName>
        <fullName evidence="1">Uncharacterized protein</fullName>
    </submittedName>
</protein>
<gene>
    <name evidence="1" type="ORF">FHU36_008445</name>
</gene>
<name>A0A7X0CBM8_9ACTN</name>
<dbReference type="RefSeq" id="WP_185089550.1">
    <property type="nucleotide sequence ID" value="NZ_JACHJB010000004.1"/>
</dbReference>
<reference evidence="1 2" key="1">
    <citation type="submission" date="2020-08" db="EMBL/GenBank/DDBJ databases">
        <title>Sequencing the genomes of 1000 actinobacteria strains.</title>
        <authorList>
            <person name="Klenk H.-P."/>
        </authorList>
    </citation>
    <scope>NUCLEOTIDE SEQUENCE [LARGE SCALE GENOMIC DNA]</scope>
    <source>
        <strain evidence="1 2">DSM 45913</strain>
    </source>
</reference>
<evidence type="ECO:0000313" key="1">
    <source>
        <dbReference type="EMBL" id="MBB6351862.1"/>
    </source>
</evidence>
<organism evidence="1 2">
    <name type="scientific">Nonomuraea muscovyensis</name>
    <dbReference type="NCBI Taxonomy" id="1124761"/>
    <lineage>
        <taxon>Bacteria</taxon>
        <taxon>Bacillati</taxon>
        <taxon>Actinomycetota</taxon>
        <taxon>Actinomycetes</taxon>
        <taxon>Streptosporangiales</taxon>
        <taxon>Streptosporangiaceae</taxon>
        <taxon>Nonomuraea</taxon>
    </lineage>
</organism>
<evidence type="ECO:0000313" key="2">
    <source>
        <dbReference type="Proteomes" id="UP000583800"/>
    </source>
</evidence>
<dbReference type="Proteomes" id="UP000583800">
    <property type="component" value="Unassembled WGS sequence"/>
</dbReference>
<proteinExistence type="predicted"/>
<comment type="caution">
    <text evidence="1">The sequence shown here is derived from an EMBL/GenBank/DDBJ whole genome shotgun (WGS) entry which is preliminary data.</text>
</comment>